<dbReference type="EMBL" id="UYRV01021741">
    <property type="protein sequence ID" value="VDK70177.1"/>
    <property type="molecule type" value="Genomic_DNA"/>
</dbReference>
<keyword evidence="3" id="KW-0677">Repeat</keyword>
<gene>
    <name evidence="6" type="ORF">CGOC_LOCUS6589</name>
</gene>
<dbReference type="PANTHER" id="PTHR24043">
    <property type="entry name" value="SCAVENGER RECEPTOR CLASS F"/>
    <property type="match status" value="1"/>
</dbReference>
<dbReference type="PRINTS" id="PR00011">
    <property type="entry name" value="EGFLAMININ"/>
</dbReference>
<keyword evidence="4" id="KW-1015">Disulfide bond</keyword>
<name>A0A3P6SDB4_CYLGO</name>
<evidence type="ECO:0000313" key="7">
    <source>
        <dbReference type="Proteomes" id="UP000271889"/>
    </source>
</evidence>
<dbReference type="Pfam" id="PF00053">
    <property type="entry name" value="EGF_laminin"/>
    <property type="match status" value="1"/>
</dbReference>
<keyword evidence="7" id="KW-1185">Reference proteome</keyword>
<dbReference type="GO" id="GO:0005044">
    <property type="term" value="F:scavenger receptor activity"/>
    <property type="evidence" value="ECO:0007669"/>
    <property type="project" value="InterPro"/>
</dbReference>
<dbReference type="InterPro" id="IPR042635">
    <property type="entry name" value="MEGF10/SREC1/2-like"/>
</dbReference>
<evidence type="ECO:0000259" key="5">
    <source>
        <dbReference type="PROSITE" id="PS00022"/>
    </source>
</evidence>
<evidence type="ECO:0000256" key="4">
    <source>
        <dbReference type="ARBA" id="ARBA00023157"/>
    </source>
</evidence>
<sequence>MGQLAIVSLDSVIARLDSWEKTAKQRDFENLDHFFFSESCHKFFFAIKMNQCLECPPSLWGANCIHHCLCMHDGSCNSKTGDCTCAAGWTGPACEFLCPFGQYGLNCELRCDCMNGANCNRTTGQCECLPGWRGERYGRANFLRKHLGKICAFPIST</sequence>
<evidence type="ECO:0000313" key="6">
    <source>
        <dbReference type="EMBL" id="VDK70177.1"/>
    </source>
</evidence>
<protein>
    <recommendedName>
        <fullName evidence="5">EGF-like domain-containing protein</fullName>
    </recommendedName>
</protein>
<dbReference type="Gene3D" id="2.170.300.10">
    <property type="entry name" value="Tie2 ligand-binding domain superfamily"/>
    <property type="match status" value="1"/>
</dbReference>
<dbReference type="OrthoDB" id="18487at2759"/>
<proteinExistence type="predicted"/>
<dbReference type="FunFam" id="2.170.300.10:FF:000041">
    <property type="entry name" value="Tyrosine protein kinase receptor tie-1, putative"/>
    <property type="match status" value="1"/>
</dbReference>
<accession>A0A3P6SDB4</accession>
<feature type="domain" description="EGF-like" evidence="5">
    <location>
        <begin position="83"/>
        <end position="94"/>
    </location>
</feature>
<evidence type="ECO:0000256" key="1">
    <source>
        <dbReference type="ARBA" id="ARBA00022536"/>
    </source>
</evidence>
<dbReference type="AlphaFoldDB" id="A0A3P6SDB4"/>
<dbReference type="PANTHER" id="PTHR24043:SF8">
    <property type="entry name" value="EGF-LIKE DOMAIN-CONTAINING PROTEIN"/>
    <property type="match status" value="1"/>
</dbReference>
<evidence type="ECO:0000256" key="3">
    <source>
        <dbReference type="ARBA" id="ARBA00022737"/>
    </source>
</evidence>
<dbReference type="Proteomes" id="UP000271889">
    <property type="component" value="Unassembled WGS sequence"/>
</dbReference>
<dbReference type="InterPro" id="IPR000742">
    <property type="entry name" value="EGF"/>
</dbReference>
<dbReference type="PROSITE" id="PS00022">
    <property type="entry name" value="EGF_1"/>
    <property type="match status" value="1"/>
</dbReference>
<keyword evidence="2" id="KW-0732">Signal</keyword>
<reference evidence="6 7" key="1">
    <citation type="submission" date="2018-11" db="EMBL/GenBank/DDBJ databases">
        <authorList>
            <consortium name="Pathogen Informatics"/>
        </authorList>
    </citation>
    <scope>NUCLEOTIDE SEQUENCE [LARGE SCALE GENOMIC DNA]</scope>
</reference>
<keyword evidence="1" id="KW-0245">EGF-like domain</keyword>
<dbReference type="SMART" id="SM00181">
    <property type="entry name" value="EGF"/>
    <property type="match status" value="2"/>
</dbReference>
<organism evidence="6 7">
    <name type="scientific">Cylicostephanus goldi</name>
    <name type="common">Nematode worm</name>
    <dbReference type="NCBI Taxonomy" id="71465"/>
    <lineage>
        <taxon>Eukaryota</taxon>
        <taxon>Metazoa</taxon>
        <taxon>Ecdysozoa</taxon>
        <taxon>Nematoda</taxon>
        <taxon>Chromadorea</taxon>
        <taxon>Rhabditida</taxon>
        <taxon>Rhabditina</taxon>
        <taxon>Rhabditomorpha</taxon>
        <taxon>Strongyloidea</taxon>
        <taxon>Strongylidae</taxon>
        <taxon>Cylicostephanus</taxon>
    </lineage>
</organism>
<evidence type="ECO:0000256" key="2">
    <source>
        <dbReference type="ARBA" id="ARBA00022729"/>
    </source>
</evidence>
<dbReference type="InterPro" id="IPR002049">
    <property type="entry name" value="LE_dom"/>
</dbReference>